<reference evidence="2" key="2">
    <citation type="journal article" date="2021" name="PeerJ">
        <title>Extensive microbial diversity within the chicken gut microbiome revealed by metagenomics and culture.</title>
        <authorList>
            <person name="Gilroy R."/>
            <person name="Ravi A."/>
            <person name="Getino M."/>
            <person name="Pursley I."/>
            <person name="Horton D.L."/>
            <person name="Alikhan N.F."/>
            <person name="Baker D."/>
            <person name="Gharbi K."/>
            <person name="Hall N."/>
            <person name="Watson M."/>
            <person name="Adriaenssens E.M."/>
            <person name="Foster-Nyarko E."/>
            <person name="Jarju S."/>
            <person name="Secka A."/>
            <person name="Antonio M."/>
            <person name="Oren A."/>
            <person name="Chaudhuri R.R."/>
            <person name="La Ragione R."/>
            <person name="Hildebrand F."/>
            <person name="Pallen M.J."/>
        </authorList>
    </citation>
    <scope>NUCLEOTIDE SEQUENCE</scope>
    <source>
        <strain evidence="2">ChiGjej3B3-7149</strain>
    </source>
</reference>
<evidence type="ECO:0000313" key="3">
    <source>
        <dbReference type="Proteomes" id="UP000824238"/>
    </source>
</evidence>
<evidence type="ECO:0000259" key="1">
    <source>
        <dbReference type="PROSITE" id="PS50943"/>
    </source>
</evidence>
<accession>A0A9D1DJQ9</accession>
<evidence type="ECO:0000313" key="2">
    <source>
        <dbReference type="EMBL" id="HIR54108.1"/>
    </source>
</evidence>
<sequence length="92" mass="10209">MVINSVLEFDKGAAGRTIRLLRRERGLSQEVLSGFAGIARTHLTMIENGTKQANFETIWRIALALDLRPSQLVEQIERECLAPGSTEADAKK</sequence>
<dbReference type="PROSITE" id="PS50943">
    <property type="entry name" value="HTH_CROC1"/>
    <property type="match status" value="1"/>
</dbReference>
<dbReference type="Gene3D" id="1.10.260.40">
    <property type="entry name" value="lambda repressor-like DNA-binding domains"/>
    <property type="match status" value="1"/>
</dbReference>
<dbReference type="InterPro" id="IPR010982">
    <property type="entry name" value="Lambda_DNA-bd_dom_sf"/>
</dbReference>
<organism evidence="2 3">
    <name type="scientific">Candidatus Scatomorpha intestinigallinarum</name>
    <dbReference type="NCBI Taxonomy" id="2840923"/>
    <lineage>
        <taxon>Bacteria</taxon>
        <taxon>Bacillati</taxon>
        <taxon>Bacillota</taxon>
        <taxon>Clostridia</taxon>
        <taxon>Eubacteriales</taxon>
        <taxon>Candidatus Scatomorpha</taxon>
    </lineage>
</organism>
<proteinExistence type="predicted"/>
<dbReference type="Proteomes" id="UP000824238">
    <property type="component" value="Unassembled WGS sequence"/>
</dbReference>
<gene>
    <name evidence="2" type="ORF">IAD36_00675</name>
</gene>
<dbReference type="Pfam" id="PF01381">
    <property type="entry name" value="HTH_3"/>
    <property type="match status" value="1"/>
</dbReference>
<comment type="caution">
    <text evidence="2">The sequence shown here is derived from an EMBL/GenBank/DDBJ whole genome shotgun (WGS) entry which is preliminary data.</text>
</comment>
<dbReference type="SUPFAM" id="SSF47413">
    <property type="entry name" value="lambda repressor-like DNA-binding domains"/>
    <property type="match status" value="1"/>
</dbReference>
<dbReference type="InterPro" id="IPR001387">
    <property type="entry name" value="Cro/C1-type_HTH"/>
</dbReference>
<protein>
    <submittedName>
        <fullName evidence="2">Helix-turn-helix transcriptional regulator</fullName>
    </submittedName>
</protein>
<dbReference type="EMBL" id="DVHH01000016">
    <property type="protein sequence ID" value="HIR54108.1"/>
    <property type="molecule type" value="Genomic_DNA"/>
</dbReference>
<dbReference type="AlphaFoldDB" id="A0A9D1DJQ9"/>
<dbReference type="SMART" id="SM00530">
    <property type="entry name" value="HTH_XRE"/>
    <property type="match status" value="1"/>
</dbReference>
<feature type="domain" description="HTH cro/C1-type" evidence="1">
    <location>
        <begin position="18"/>
        <end position="72"/>
    </location>
</feature>
<dbReference type="GO" id="GO:0003677">
    <property type="term" value="F:DNA binding"/>
    <property type="evidence" value="ECO:0007669"/>
    <property type="project" value="InterPro"/>
</dbReference>
<name>A0A9D1DJQ9_9FIRM</name>
<reference evidence="2" key="1">
    <citation type="submission" date="2020-10" db="EMBL/GenBank/DDBJ databases">
        <authorList>
            <person name="Gilroy R."/>
        </authorList>
    </citation>
    <scope>NUCLEOTIDE SEQUENCE</scope>
    <source>
        <strain evidence="2">ChiGjej3B3-7149</strain>
    </source>
</reference>
<dbReference type="CDD" id="cd00093">
    <property type="entry name" value="HTH_XRE"/>
    <property type="match status" value="1"/>
</dbReference>